<name>A0A7I8WAM4_9ANNE</name>
<dbReference type="PANTHER" id="PTHR32215:SF0">
    <property type="entry name" value="CILIA- AND FLAGELLA-ASSOCIATED PROTEIN 57"/>
    <property type="match status" value="1"/>
</dbReference>
<dbReference type="Gene3D" id="1.10.287.1490">
    <property type="match status" value="1"/>
</dbReference>
<evidence type="ECO:0000259" key="5">
    <source>
        <dbReference type="Pfam" id="PF23414"/>
    </source>
</evidence>
<dbReference type="Gene3D" id="2.130.10.10">
    <property type="entry name" value="YVTN repeat-like/Quinoprotein amine dehydrogenase"/>
    <property type="match status" value="2"/>
</dbReference>
<dbReference type="InterPro" id="IPR001680">
    <property type="entry name" value="WD40_rpt"/>
</dbReference>
<dbReference type="SMART" id="SM00320">
    <property type="entry name" value="WD40"/>
    <property type="match status" value="7"/>
</dbReference>
<keyword evidence="8" id="KW-1185">Reference proteome</keyword>
<evidence type="ECO:0000256" key="4">
    <source>
        <dbReference type="SAM" id="Coils"/>
    </source>
</evidence>
<dbReference type="InterPro" id="IPR058190">
    <property type="entry name" value="CC4_CEP85"/>
</dbReference>
<dbReference type="Proteomes" id="UP000549394">
    <property type="component" value="Unassembled WGS sequence"/>
</dbReference>
<keyword evidence="2" id="KW-0677">Repeat</keyword>
<feature type="coiled-coil region" evidence="4">
    <location>
        <begin position="1082"/>
        <end position="1148"/>
    </location>
</feature>
<feature type="repeat" description="WD" evidence="3">
    <location>
        <begin position="491"/>
        <end position="532"/>
    </location>
</feature>
<dbReference type="InterPro" id="IPR015943">
    <property type="entry name" value="WD40/YVTN_repeat-like_dom_sf"/>
</dbReference>
<evidence type="ECO:0000256" key="1">
    <source>
        <dbReference type="ARBA" id="ARBA00022574"/>
    </source>
</evidence>
<feature type="domain" description="Centrosomal protein of 85 kDa-like CC4 coiled-coil" evidence="6">
    <location>
        <begin position="880"/>
        <end position="954"/>
    </location>
</feature>
<proteinExistence type="predicted"/>
<feature type="domain" description="EML-like second beta-propeller" evidence="5">
    <location>
        <begin position="376"/>
        <end position="651"/>
    </location>
</feature>
<evidence type="ECO:0000259" key="6">
    <source>
        <dbReference type="Pfam" id="PF24555"/>
    </source>
</evidence>
<evidence type="ECO:0000256" key="3">
    <source>
        <dbReference type="PROSITE-ProRule" id="PRU00221"/>
    </source>
</evidence>
<dbReference type="PROSITE" id="PS00678">
    <property type="entry name" value="WD_REPEATS_1"/>
    <property type="match status" value="1"/>
</dbReference>
<comment type="caution">
    <text evidence="7">The sequence shown here is derived from an EMBL/GenBank/DDBJ whole genome shotgun (WGS) entry which is preliminary data.</text>
</comment>
<feature type="repeat" description="WD" evidence="3">
    <location>
        <begin position="618"/>
        <end position="659"/>
    </location>
</feature>
<evidence type="ECO:0000256" key="2">
    <source>
        <dbReference type="ARBA" id="ARBA00022737"/>
    </source>
</evidence>
<dbReference type="SUPFAM" id="SSF50998">
    <property type="entry name" value="Quinoprotein alcohol dehydrogenase-like"/>
    <property type="match status" value="1"/>
</dbReference>
<dbReference type="Pfam" id="PF24555">
    <property type="entry name" value="CC4_CEP85"/>
    <property type="match status" value="1"/>
</dbReference>
<dbReference type="InterPro" id="IPR055442">
    <property type="entry name" value="Beta-prop_EML-like_2nd"/>
</dbReference>
<dbReference type="InterPro" id="IPR036322">
    <property type="entry name" value="WD40_repeat_dom_sf"/>
</dbReference>
<feature type="coiled-coil region" evidence="4">
    <location>
        <begin position="679"/>
        <end position="746"/>
    </location>
</feature>
<dbReference type="InterPro" id="IPR019775">
    <property type="entry name" value="WD40_repeat_CS"/>
</dbReference>
<dbReference type="FunFam" id="2.130.10.10:FF:000271">
    <property type="entry name" value="cilia- and flagella-associated protein 57"/>
    <property type="match status" value="1"/>
</dbReference>
<dbReference type="AlphaFoldDB" id="A0A7I8WAM4"/>
<feature type="repeat" description="WD" evidence="3">
    <location>
        <begin position="368"/>
        <end position="409"/>
    </location>
</feature>
<protein>
    <submittedName>
        <fullName evidence="7">DgyrCDS13433</fullName>
    </submittedName>
</protein>
<dbReference type="PROSITE" id="PS50082">
    <property type="entry name" value="WD_REPEATS_2"/>
    <property type="match status" value="3"/>
</dbReference>
<dbReference type="EMBL" id="CAJFCJ010000025">
    <property type="protein sequence ID" value="CAD5125191.1"/>
    <property type="molecule type" value="Genomic_DNA"/>
</dbReference>
<keyword evidence="1 3" id="KW-0853">WD repeat</keyword>
<evidence type="ECO:0000313" key="8">
    <source>
        <dbReference type="Proteomes" id="UP000549394"/>
    </source>
</evidence>
<evidence type="ECO:0000313" key="7">
    <source>
        <dbReference type="EMBL" id="CAD5125191.1"/>
    </source>
</evidence>
<keyword evidence="4" id="KW-0175">Coiled coil</keyword>
<dbReference type="SUPFAM" id="SSF50978">
    <property type="entry name" value="WD40 repeat-like"/>
    <property type="match status" value="1"/>
</dbReference>
<organism evidence="7 8">
    <name type="scientific">Dimorphilus gyrociliatus</name>
    <dbReference type="NCBI Taxonomy" id="2664684"/>
    <lineage>
        <taxon>Eukaryota</taxon>
        <taxon>Metazoa</taxon>
        <taxon>Spiralia</taxon>
        <taxon>Lophotrochozoa</taxon>
        <taxon>Annelida</taxon>
        <taxon>Polychaeta</taxon>
        <taxon>Polychaeta incertae sedis</taxon>
        <taxon>Dinophilidae</taxon>
        <taxon>Dimorphilus</taxon>
    </lineage>
</organism>
<dbReference type="PANTHER" id="PTHR32215">
    <property type="entry name" value="CILIA- AND FLAGELLA-ASSOCIATED PROTEIN 57"/>
    <property type="match status" value="1"/>
</dbReference>
<dbReference type="Pfam" id="PF23414">
    <property type="entry name" value="Beta-prop_EML_2"/>
    <property type="match status" value="1"/>
</dbReference>
<dbReference type="InterPro" id="IPR052993">
    <property type="entry name" value="CFA-57"/>
</dbReference>
<sequence length="1225" mass="141778">MSIAVCTQKHIFGLRRNVSNSIAYHDEQTVVYPAGSNTIMYNMDQKIQKFIPPGSDKVEALTAMAVSPNRRYIALAERHAGKATVTIYDLHSLRKRKVLTSPEVQSSEFVSVSFSPDSKYLITQGGKPDWTLLYWTWEKSRVMASTKTSDPRGSLPVYQVTFNPQDNTQICATGNAIFKLFRYSETTLKQFAFQKAEQNYLCQAWVSDERVVVGTDSGKLLIFEAGEVKSEINLADLIKLDREKSDLEREKTMTTISDEQSFDASVNVTAIAAFSKGFACTVGPGRVFIFEKSEEKEVFKKTREVRIPEDQNTIDPAKNAAQTITALAISPSEESLVCITDQGQSFSIALSSTELGKGEYGKFEFLAQSFHHGQVTGLDVCIRKPLIATCSLDHSIRVWNFETNNIELYKEFPEEAYSIALHPSGLYILVGFSDKLRLMNLLIDDIRPFKEFTIRGCRECSFSNGGHLFAAVHGNIIQVYSTTTFETVQNLKGHNGKVKAVVWSQDDSRIVSCGIDGAVYEWETYTGKRPGESVLKSNHYTGVALSPEGKTYYAVGSDKTLKEISDCQVLREIDAKDNATFTSVAMSHSGRMLFTGMHNGALRSIKFPVTTPGEWIEYTGHSSQIVKMKVTHDDQQLITISDDSCVMIWKIQDREGRAQKRADKDIGYAEEILITKSDLEEKNSNMAELKTRVDELMMENDYQMRLKDMNYNEKIKELTEKFIQEMESLKTKNQVLKTEKEKQEQKHEDDVSDIIERHSKEVQDLESANNQKLMLEYEKYQELQTKSQKMQEDYERQLHELEEQKERELEEMTEFYEAKLNDMNKKLETANDEMREQKREYEETKRQIEEDADREILDIKNRYERRLKEEKDNNMKLKAETGILRKKFTSLNKEIEDHKEEIKKYQQEIQKLNNMIHQLEKDIQGLKKEIQERDDTIQDKEKRIYDLKKKNQELEKFKFVLDYKIRELKKQIEPREKEIKNSKEQIQEMESELERFHKQNTQLELNISELKQKLKATEKEKHQERQTVRDVEAVVRRFRTDLHNCVGYIQDPKLLGESIRALYKKHVQDDITSEASVDADIQKEYARQREHLERSVASLRKKLVKDTEIHKADNVRIMQENVSLIKEINDLRKELKIARSHVHDLEAALGLHRKTNQAKATETLARLLDNNPNTKLELEVTDKNKIIDMQRNEISKLRSQLREMELYGNNDRPPSGLRLEPIETH</sequence>
<gene>
    <name evidence="7" type="ORF">DGYR_LOCUS12613</name>
</gene>
<feature type="coiled-coil region" evidence="4">
    <location>
        <begin position="780"/>
        <end position="1034"/>
    </location>
</feature>
<dbReference type="InterPro" id="IPR011047">
    <property type="entry name" value="Quinoprotein_ADH-like_sf"/>
</dbReference>
<dbReference type="OrthoDB" id="10251741at2759"/>
<dbReference type="PROSITE" id="PS50294">
    <property type="entry name" value="WD_REPEATS_REGION"/>
    <property type="match status" value="2"/>
</dbReference>
<reference evidence="7 8" key="1">
    <citation type="submission" date="2020-08" db="EMBL/GenBank/DDBJ databases">
        <authorList>
            <person name="Hejnol A."/>
        </authorList>
    </citation>
    <scope>NUCLEOTIDE SEQUENCE [LARGE SCALE GENOMIC DNA]</scope>
</reference>
<accession>A0A7I8WAM4</accession>